<comment type="cofactor">
    <cofactor evidence="1 10">
        <name>Mg(2+)</name>
        <dbReference type="ChEBI" id="CHEBI:18420"/>
    </cofactor>
</comment>
<dbReference type="RefSeq" id="WP_386024231.1">
    <property type="nucleotide sequence ID" value="NZ_JBHUHX010000010.1"/>
</dbReference>
<dbReference type="SUPFAM" id="SSF51621">
    <property type="entry name" value="Phosphoenolpyruvate/pyruvate domain"/>
    <property type="match status" value="1"/>
</dbReference>
<dbReference type="GO" id="GO:0008964">
    <property type="term" value="F:phosphoenolpyruvate carboxylase activity"/>
    <property type="evidence" value="ECO:0007669"/>
    <property type="project" value="UniProtKB-EC"/>
</dbReference>
<evidence type="ECO:0000256" key="9">
    <source>
        <dbReference type="ARBA" id="ARBA00048995"/>
    </source>
</evidence>
<evidence type="ECO:0000256" key="10">
    <source>
        <dbReference type="HAMAP-Rule" id="MF_00595"/>
    </source>
</evidence>
<dbReference type="PANTHER" id="PTHR30523">
    <property type="entry name" value="PHOSPHOENOLPYRUVATE CARBOXYLASE"/>
    <property type="match status" value="1"/>
</dbReference>
<keyword evidence="14" id="KW-1185">Reference proteome</keyword>
<dbReference type="InterPro" id="IPR021135">
    <property type="entry name" value="PEP_COase"/>
</dbReference>
<dbReference type="InterPro" id="IPR022805">
    <property type="entry name" value="PEP_COase_bac/pln-type"/>
</dbReference>
<dbReference type="PROSITE" id="PS00393">
    <property type="entry name" value="PEPCASE_2"/>
    <property type="match status" value="1"/>
</dbReference>
<dbReference type="InterPro" id="IPR018129">
    <property type="entry name" value="PEP_COase_Lys_AS"/>
</dbReference>
<accession>A0ABW4Y8D5</accession>
<keyword evidence="6 10" id="KW-0460">Magnesium</keyword>
<dbReference type="Pfam" id="PF00311">
    <property type="entry name" value="PEPcase"/>
    <property type="match status" value="1"/>
</dbReference>
<evidence type="ECO:0000256" key="12">
    <source>
        <dbReference type="PROSITE-ProRule" id="PRU10112"/>
    </source>
</evidence>
<evidence type="ECO:0000256" key="11">
    <source>
        <dbReference type="PROSITE-ProRule" id="PRU10111"/>
    </source>
</evidence>
<evidence type="ECO:0000256" key="5">
    <source>
        <dbReference type="ARBA" id="ARBA00022419"/>
    </source>
</evidence>
<feature type="active site" evidence="10 11">
    <location>
        <position position="145"/>
    </location>
</feature>
<evidence type="ECO:0000256" key="4">
    <source>
        <dbReference type="ARBA" id="ARBA00012305"/>
    </source>
</evidence>
<dbReference type="PANTHER" id="PTHR30523:SF46">
    <property type="entry name" value="PHOSPHOENOLPYRUVATE CARBOXYLASE"/>
    <property type="match status" value="1"/>
</dbReference>
<dbReference type="EC" id="4.1.1.31" evidence="4 10"/>
<reference evidence="14" key="1">
    <citation type="journal article" date="2019" name="Int. J. Syst. Evol. Microbiol.">
        <title>The Global Catalogue of Microorganisms (GCM) 10K type strain sequencing project: providing services to taxonomists for standard genome sequencing and annotation.</title>
        <authorList>
            <consortium name="The Broad Institute Genomics Platform"/>
            <consortium name="The Broad Institute Genome Sequencing Center for Infectious Disease"/>
            <person name="Wu L."/>
            <person name="Ma J."/>
        </authorList>
    </citation>
    <scope>NUCLEOTIDE SEQUENCE [LARGE SCALE GENOMIC DNA]</scope>
    <source>
        <strain evidence="14">KACC 12597</strain>
    </source>
</reference>
<dbReference type="PROSITE" id="PS00781">
    <property type="entry name" value="PEPCASE_1"/>
    <property type="match status" value="1"/>
</dbReference>
<name>A0ABW4Y8D5_9GAMM</name>
<proteinExistence type="inferred from homology"/>
<dbReference type="InterPro" id="IPR015813">
    <property type="entry name" value="Pyrv/PenolPyrv_kinase-like_dom"/>
</dbReference>
<gene>
    <name evidence="10 13" type="primary">ppc</name>
    <name evidence="13" type="ORF">ACFSJC_05255</name>
</gene>
<evidence type="ECO:0000256" key="3">
    <source>
        <dbReference type="ARBA" id="ARBA00008346"/>
    </source>
</evidence>
<comment type="caution">
    <text evidence="13">The sequence shown here is derived from an EMBL/GenBank/DDBJ whole genome shotgun (WGS) entry which is preliminary data.</text>
</comment>
<dbReference type="Gene3D" id="1.20.1440.90">
    <property type="entry name" value="Phosphoenolpyruvate/pyruvate domain"/>
    <property type="match status" value="1"/>
</dbReference>
<dbReference type="NCBIfam" id="NF000584">
    <property type="entry name" value="PRK00009.1"/>
    <property type="match status" value="1"/>
</dbReference>
<protein>
    <recommendedName>
        <fullName evidence="5 10">Phosphoenolpyruvate carboxylase</fullName>
        <shortName evidence="10">PEPC</shortName>
        <shortName evidence="10">PEPCase</shortName>
        <ecNumber evidence="4 10">4.1.1.31</ecNumber>
    </recommendedName>
</protein>
<dbReference type="Proteomes" id="UP001597337">
    <property type="component" value="Unassembled WGS sequence"/>
</dbReference>
<comment type="similarity">
    <text evidence="3 10">Belongs to the PEPCase type 1 family.</text>
</comment>
<evidence type="ECO:0000256" key="6">
    <source>
        <dbReference type="ARBA" id="ARBA00022842"/>
    </source>
</evidence>
<dbReference type="InterPro" id="IPR033129">
    <property type="entry name" value="PEPCASE_His_AS"/>
</dbReference>
<dbReference type="HAMAP" id="MF_00595">
    <property type="entry name" value="PEPcase_type1"/>
    <property type="match status" value="1"/>
</dbReference>
<organism evidence="13 14">
    <name type="scientific">Thiorhodococcus fuscus</name>
    <dbReference type="NCBI Taxonomy" id="527200"/>
    <lineage>
        <taxon>Bacteria</taxon>
        <taxon>Pseudomonadati</taxon>
        <taxon>Pseudomonadota</taxon>
        <taxon>Gammaproteobacteria</taxon>
        <taxon>Chromatiales</taxon>
        <taxon>Chromatiaceae</taxon>
        <taxon>Thiorhodococcus</taxon>
    </lineage>
</organism>
<feature type="active site" evidence="10 12">
    <location>
        <position position="588"/>
    </location>
</feature>
<dbReference type="EMBL" id="JBHUHX010000010">
    <property type="protein sequence ID" value="MFD2111248.1"/>
    <property type="molecule type" value="Genomic_DNA"/>
</dbReference>
<comment type="function">
    <text evidence="2 10">Forms oxaloacetate, a four-carbon dicarboxylic acid source for the tricarboxylic acid cycle.</text>
</comment>
<evidence type="ECO:0000256" key="7">
    <source>
        <dbReference type="ARBA" id="ARBA00023239"/>
    </source>
</evidence>
<dbReference type="PRINTS" id="PR00150">
    <property type="entry name" value="PEPCARBXLASE"/>
</dbReference>
<comment type="subunit">
    <text evidence="10">Homotetramer.</text>
</comment>
<evidence type="ECO:0000256" key="2">
    <source>
        <dbReference type="ARBA" id="ARBA00003670"/>
    </source>
</evidence>
<evidence type="ECO:0000313" key="13">
    <source>
        <dbReference type="EMBL" id="MFD2111248.1"/>
    </source>
</evidence>
<keyword evidence="7 10" id="KW-0456">Lyase</keyword>
<keyword evidence="8 10" id="KW-0120">Carbon dioxide fixation</keyword>
<evidence type="ECO:0000256" key="8">
    <source>
        <dbReference type="ARBA" id="ARBA00023300"/>
    </source>
</evidence>
<sequence>MNEISPEQTLERDVQLFTALLGEVLREHSRKRVLVIVERLRDGFMQLREQEDPELRDRLMKRIEGLDPQTLSEVIRAFNIYFGLVSTAEELNAHLKRMDRISAGERLWVGSFDDTVRQFQEDGVSPENFQSLLEHLVYLPVFTAHPTESKRRTISDNFRRIFLIAQDLHRRRLNEEELEEKLQEILTQIQILWKTDEVRIHKPQVTDEIRQGLHYFRESLFEAVPDIYRFLEKSVRRAYGPKSGIKVPSFIRFGSWIGGDRDGNPFVKPETTELAVRMHAELILEEYLERLKQLRRMLSHSSSLCQPSPAFLDSLDADEDYWIDTMGQNQRLFLYEPYRRKLAMMRHRLQANLDRLHARMEGRDDDGLPAGYASDRDFLNDLYLIRDSLIHHGDASAANGPLQDLIRLAESFGFHLVHLDIRQESTRHTQAVTELFARQPGSPYYQAFSEEQRLMALAEAVAHPHPFVIDKATLTPETRETLEVFEVMARMRAEVGDKVFGQYVISMTHAASHVMEVMLLARLAGLVGKDRQGWFCSLQVSPLFETIEDLGHIDQVMSTLFDNPTYQSLLKASGNQQEVMLGYSDSCKDGGILSASWNLYEAQNKVIALADDRGVACRLFHGRGGTVGRGGGPTHEAIMAQPVDTVHGQIKFTEQGEVLSYRYANPETARYELTMGVSGLIKASRCLIEPPDEERNDYLGIMDELARYGEEAYRALVRDTEGFLDYFYECTPLDGIGLLNIGSRPSHRKKADRSLGSIRAIPWVFGWGQSRHTIPAWFSIGQAIERYRGNDLERLAKLQKMYQEWPYFRSLLSNTQMSLFKAEMRIARQYARLAEDQERAAHIFGLIEEEHRRTVTQVLNVAGLRVLMEETPDLHLSLARRNLYLDPLNHIQVSLLERYRADEDEERREEWLDPLLRSINAIAAGMRNTG</sequence>
<evidence type="ECO:0000313" key="14">
    <source>
        <dbReference type="Proteomes" id="UP001597337"/>
    </source>
</evidence>
<evidence type="ECO:0000256" key="1">
    <source>
        <dbReference type="ARBA" id="ARBA00001946"/>
    </source>
</evidence>
<comment type="catalytic activity">
    <reaction evidence="9 10">
        <text>oxaloacetate + phosphate = phosphoenolpyruvate + hydrogencarbonate</text>
        <dbReference type="Rhea" id="RHEA:28370"/>
        <dbReference type="ChEBI" id="CHEBI:16452"/>
        <dbReference type="ChEBI" id="CHEBI:17544"/>
        <dbReference type="ChEBI" id="CHEBI:43474"/>
        <dbReference type="ChEBI" id="CHEBI:58702"/>
        <dbReference type="EC" id="4.1.1.31"/>
    </reaction>
</comment>